<keyword evidence="1" id="KW-0472">Membrane</keyword>
<gene>
    <name evidence="2" type="ORF">F4148_15425</name>
</gene>
<comment type="caution">
    <text evidence="2">The sequence shown here is derived from an EMBL/GenBank/DDBJ whole genome shotgun (WGS) entry which is preliminary data.</text>
</comment>
<dbReference type="EMBL" id="VYDA01000540">
    <property type="protein sequence ID" value="MYH63081.1"/>
    <property type="molecule type" value="Genomic_DNA"/>
</dbReference>
<keyword evidence="1" id="KW-0812">Transmembrane</keyword>
<keyword evidence="1" id="KW-1133">Transmembrane helix</keyword>
<evidence type="ECO:0000313" key="2">
    <source>
        <dbReference type="EMBL" id="MYH63081.1"/>
    </source>
</evidence>
<evidence type="ECO:0000256" key="1">
    <source>
        <dbReference type="SAM" id="Phobius"/>
    </source>
</evidence>
<accession>A0A6B1G4S6</accession>
<proteinExistence type="predicted"/>
<name>A0A6B1G4S6_9CHLR</name>
<sequence>MQAQFAAVLKLAEDFVQIESILNETPVDQVAKLSLLVEVASKVLDAEQLRDMIEKGQFKEILALPQNTFEILGEIGSPPVVLDWAKLAGDTIGQVVEKGIYLVAAPEDFSGREELERLLAIEHVLAIQRLMAMNPEERESLLQLPAEEARGALLADLSDDELSWLASYLHGLSNPARRMFAVKVTQLPELVSILLDSEELGERFRRVLEAATQYSQLRITFDNANANDIDKLSDLVVVAEHTLSAERLAGFFISGQFEIILALPQSAFKILSWSGNPAVVIEWAELAGPAIVQVAETELYLEAEPDHFRNREDLDKALSLVDTKSLTWLIQLEAKAKETVFSLEADPEILWLHGFSSELTEEDIILIAISIDHNPAVLAELDRERLGQTVKRSENIGQSLAFVTERIEDPQAWWPTAQMLSAAIGLSSGNLPWQLYWHYHQTQSLILLAALVLLVVAALSVSRLHRRRRLPKIRDATGRHLGDQT</sequence>
<protein>
    <submittedName>
        <fullName evidence="2">Uncharacterized protein</fullName>
    </submittedName>
</protein>
<reference evidence="2" key="1">
    <citation type="submission" date="2019-09" db="EMBL/GenBank/DDBJ databases">
        <title>Characterisation of the sponge microbiome using genome-centric metagenomics.</title>
        <authorList>
            <person name="Engelberts J.P."/>
            <person name="Robbins S.J."/>
            <person name="De Goeij J.M."/>
            <person name="Aranda M."/>
            <person name="Bell S.C."/>
            <person name="Webster N.S."/>
        </authorList>
    </citation>
    <scope>NUCLEOTIDE SEQUENCE</scope>
    <source>
        <strain evidence="2">SB0675_bin_29</strain>
    </source>
</reference>
<dbReference type="AlphaFoldDB" id="A0A6B1G4S6"/>
<organism evidence="2">
    <name type="scientific">Caldilineaceae bacterium SB0675_bin_29</name>
    <dbReference type="NCBI Taxonomy" id="2605266"/>
    <lineage>
        <taxon>Bacteria</taxon>
        <taxon>Bacillati</taxon>
        <taxon>Chloroflexota</taxon>
        <taxon>Caldilineae</taxon>
        <taxon>Caldilineales</taxon>
        <taxon>Caldilineaceae</taxon>
    </lineage>
</organism>
<feature type="transmembrane region" description="Helical" evidence="1">
    <location>
        <begin position="445"/>
        <end position="464"/>
    </location>
</feature>